<evidence type="ECO:0000313" key="1">
    <source>
        <dbReference type="EMBL" id="MBS4184556.1"/>
    </source>
</evidence>
<dbReference type="InterPro" id="IPR002495">
    <property type="entry name" value="Glyco_trans_8"/>
</dbReference>
<evidence type="ECO:0000313" key="2">
    <source>
        <dbReference type="EMBL" id="MCH6266020.1"/>
    </source>
</evidence>
<keyword evidence="3" id="KW-1185">Reference proteome</keyword>
<dbReference type="SUPFAM" id="SSF53448">
    <property type="entry name" value="Nucleotide-diphospho-sugar transferases"/>
    <property type="match status" value="1"/>
</dbReference>
<name>A0A942T3P5_9BACI</name>
<gene>
    <name evidence="2" type="ORF">KHB02_010840</name>
    <name evidence="1" type="ORF">KHB02_24465</name>
</gene>
<dbReference type="EMBL" id="JAGYPE020000015">
    <property type="protein sequence ID" value="MCH6266020.1"/>
    <property type="molecule type" value="Genomic_DNA"/>
</dbReference>
<proteinExistence type="predicted"/>
<sequence>MKAYITLVSTDDFVIGAITLFLSLKAVKAKYPFYVLLSPTVSLQKEQELKNCSDINVIRYKKSHIDDYTTYGSNGNHRWNNTFDKLAIFSLTHFSKLVFLDCDTYVIRNIDELFDLEHMSAVYIYNTYQNPYKDTKFCSGLLVIEPNENEYLELREQFFYTAHKHAISGVPFGDQNVLNDYYNKWDSDKSKHLYDEYNSMWGTMEKLLASKWTLTDKKGRTQIKVIHFSGLHKPWMNKTLFLIKTVIRSFRHYRKIPNFQALKVLLNYFNLVRKAKRLPVITKRGDGSSVSQSYH</sequence>
<dbReference type="EMBL" id="JAGYPE010000004">
    <property type="protein sequence ID" value="MBS4184556.1"/>
    <property type="molecule type" value="Genomic_DNA"/>
</dbReference>
<dbReference type="InterPro" id="IPR050587">
    <property type="entry name" value="GNT1/Glycosyltrans_8"/>
</dbReference>
<protein>
    <recommendedName>
        <fullName evidence="4">Glycosyl transferase</fullName>
    </recommendedName>
</protein>
<dbReference type="Proteomes" id="UP000677265">
    <property type="component" value="Unassembled WGS sequence"/>
</dbReference>
<dbReference type="Gene3D" id="3.90.550.10">
    <property type="entry name" value="Spore Coat Polysaccharide Biosynthesis Protein SpsA, Chain A"/>
    <property type="match status" value="1"/>
</dbReference>
<accession>A0A942T3P5</accession>
<reference evidence="1" key="1">
    <citation type="submission" date="2021-05" db="EMBL/GenBank/DDBJ databases">
        <title>Novel Bacillus species.</title>
        <authorList>
            <person name="Liu G."/>
        </authorList>
    </citation>
    <scope>NUCLEOTIDE SEQUENCE</scope>
    <source>
        <strain evidence="1 3">FJAT-50051</strain>
    </source>
</reference>
<dbReference type="RefSeq" id="WP_213144428.1">
    <property type="nucleotide sequence ID" value="NZ_JAGYPE020000015.1"/>
</dbReference>
<dbReference type="InterPro" id="IPR029044">
    <property type="entry name" value="Nucleotide-diphossugar_trans"/>
</dbReference>
<evidence type="ECO:0000313" key="3">
    <source>
        <dbReference type="Proteomes" id="UP000677265"/>
    </source>
</evidence>
<dbReference type="GO" id="GO:0016757">
    <property type="term" value="F:glycosyltransferase activity"/>
    <property type="evidence" value="ECO:0007669"/>
    <property type="project" value="InterPro"/>
</dbReference>
<comment type="caution">
    <text evidence="1">The sequence shown here is derived from an EMBL/GenBank/DDBJ whole genome shotgun (WGS) entry which is preliminary data.</text>
</comment>
<organism evidence="1">
    <name type="scientific">Neobacillus citreus</name>
    <dbReference type="NCBI Taxonomy" id="2833578"/>
    <lineage>
        <taxon>Bacteria</taxon>
        <taxon>Bacillati</taxon>
        <taxon>Bacillota</taxon>
        <taxon>Bacilli</taxon>
        <taxon>Bacillales</taxon>
        <taxon>Bacillaceae</taxon>
        <taxon>Neobacillus</taxon>
    </lineage>
</organism>
<dbReference type="AlphaFoldDB" id="A0A942T3P5"/>
<dbReference type="PANTHER" id="PTHR11183">
    <property type="entry name" value="GLYCOGENIN SUBFAMILY MEMBER"/>
    <property type="match status" value="1"/>
</dbReference>
<dbReference type="Pfam" id="PF01501">
    <property type="entry name" value="Glyco_transf_8"/>
    <property type="match status" value="1"/>
</dbReference>
<evidence type="ECO:0008006" key="4">
    <source>
        <dbReference type="Google" id="ProtNLM"/>
    </source>
</evidence>